<dbReference type="PRINTS" id="PR00238">
    <property type="entry name" value="OPSIN"/>
</dbReference>
<dbReference type="OrthoDB" id="2105199at2759"/>
<evidence type="ECO:0000256" key="12">
    <source>
        <dbReference type="ARBA" id="ARBA00023170"/>
    </source>
</evidence>
<dbReference type="SUPFAM" id="SSF81321">
    <property type="entry name" value="Family A G protein-coupled receptor-like"/>
    <property type="match status" value="1"/>
</dbReference>
<keyword evidence="13" id="KW-0325">Glycoprotein</keyword>
<dbReference type="PROSITE" id="PS00238">
    <property type="entry name" value="OPSIN"/>
    <property type="match status" value="1"/>
</dbReference>
<dbReference type="InterPro" id="IPR027430">
    <property type="entry name" value="Retinal_BS"/>
</dbReference>
<evidence type="ECO:0000256" key="3">
    <source>
        <dbReference type="ARBA" id="ARBA00022543"/>
    </source>
</evidence>
<dbReference type="InterPro" id="IPR017452">
    <property type="entry name" value="GPCR_Rhodpsn_7TM"/>
</dbReference>
<evidence type="ECO:0000256" key="5">
    <source>
        <dbReference type="ARBA" id="ARBA00022692"/>
    </source>
</evidence>
<dbReference type="PROSITE" id="PS50262">
    <property type="entry name" value="G_PROTEIN_RECEP_F1_2"/>
    <property type="match status" value="1"/>
</dbReference>
<evidence type="ECO:0000256" key="7">
    <source>
        <dbReference type="ARBA" id="ARBA00022989"/>
    </source>
</evidence>
<evidence type="ECO:0000256" key="14">
    <source>
        <dbReference type="ARBA" id="ARBA00023224"/>
    </source>
</evidence>
<evidence type="ECO:0000256" key="8">
    <source>
        <dbReference type="ARBA" id="ARBA00022991"/>
    </source>
</evidence>
<dbReference type="PANTHER" id="PTHR24240">
    <property type="entry name" value="OPSIN"/>
    <property type="match status" value="1"/>
</dbReference>
<keyword evidence="19" id="KW-1185">Reference proteome</keyword>
<keyword evidence="4 16" id="KW-0716">Sensory transduction</keyword>
<feature type="domain" description="G-protein coupled receptors family 1 profile" evidence="17">
    <location>
        <begin position="72"/>
        <end position="334"/>
    </location>
</feature>
<dbReference type="PRINTS" id="PR00237">
    <property type="entry name" value="GPCRRHODOPSN"/>
</dbReference>
<keyword evidence="12 16" id="KW-0675">Receptor</keyword>
<gene>
    <name evidence="18" type="ORF">HERILL_LOCUS8865</name>
</gene>
<accession>A0A7R8USB7</accession>
<evidence type="ECO:0000256" key="15">
    <source>
        <dbReference type="ARBA" id="ARBA00023305"/>
    </source>
</evidence>
<feature type="transmembrane region" description="Helical" evidence="16">
    <location>
        <begin position="52"/>
        <end position="80"/>
    </location>
</feature>
<evidence type="ECO:0000256" key="11">
    <source>
        <dbReference type="ARBA" id="ARBA00023157"/>
    </source>
</evidence>
<dbReference type="FunFam" id="1.20.1070.10:FF:000044">
    <property type="entry name" value="Opsin, ultraviolet-sensitive"/>
    <property type="match status" value="1"/>
</dbReference>
<evidence type="ECO:0000256" key="13">
    <source>
        <dbReference type="ARBA" id="ARBA00023180"/>
    </source>
</evidence>
<keyword evidence="5 16" id="KW-0812">Transmembrane</keyword>
<keyword evidence="10 16" id="KW-0472">Membrane</keyword>
<dbReference type="InterPro" id="IPR050125">
    <property type="entry name" value="GPCR_opsins"/>
</dbReference>
<dbReference type="GO" id="GO:0016020">
    <property type="term" value="C:membrane"/>
    <property type="evidence" value="ECO:0007669"/>
    <property type="project" value="UniProtKB-SubCell"/>
</dbReference>
<feature type="transmembrane region" description="Helical" evidence="16">
    <location>
        <begin position="128"/>
        <end position="150"/>
    </location>
</feature>
<organism evidence="18 19">
    <name type="scientific">Hermetia illucens</name>
    <name type="common">Black soldier fly</name>
    <dbReference type="NCBI Taxonomy" id="343691"/>
    <lineage>
        <taxon>Eukaryota</taxon>
        <taxon>Metazoa</taxon>
        <taxon>Ecdysozoa</taxon>
        <taxon>Arthropoda</taxon>
        <taxon>Hexapoda</taxon>
        <taxon>Insecta</taxon>
        <taxon>Pterygota</taxon>
        <taxon>Neoptera</taxon>
        <taxon>Endopterygota</taxon>
        <taxon>Diptera</taxon>
        <taxon>Brachycera</taxon>
        <taxon>Stratiomyomorpha</taxon>
        <taxon>Stratiomyidae</taxon>
        <taxon>Hermetiinae</taxon>
        <taxon>Hermetia</taxon>
    </lineage>
</organism>
<reference evidence="18 19" key="1">
    <citation type="submission" date="2020-11" db="EMBL/GenBank/DDBJ databases">
        <authorList>
            <person name="Wallbank WR R."/>
            <person name="Pardo Diaz C."/>
            <person name="Kozak K."/>
            <person name="Martin S."/>
            <person name="Jiggins C."/>
            <person name="Moest M."/>
            <person name="Warren A I."/>
            <person name="Generalovic N T."/>
            <person name="Byers J.R.P. K."/>
            <person name="Montejo-Kovacevich G."/>
            <person name="Yen C E."/>
        </authorList>
    </citation>
    <scope>NUCLEOTIDE SEQUENCE [LARGE SCALE GENOMIC DNA]</scope>
</reference>
<keyword evidence="11" id="KW-1015">Disulfide bond</keyword>
<keyword evidence="7 16" id="KW-1133">Transmembrane helix</keyword>
<evidence type="ECO:0000256" key="6">
    <source>
        <dbReference type="ARBA" id="ARBA00022925"/>
    </source>
</evidence>
<keyword evidence="15" id="KW-0844">Vision</keyword>
<dbReference type="PRINTS" id="PR00577">
    <property type="entry name" value="OPSINRH3RH4"/>
</dbReference>
<dbReference type="Proteomes" id="UP000594454">
    <property type="component" value="Chromosome 3"/>
</dbReference>
<comment type="subcellular location">
    <subcellularLocation>
        <location evidence="2 16">Membrane</location>
        <topology evidence="2 16">Multi-pass membrane protein</topology>
    </subcellularLocation>
</comment>
<comment type="similarity">
    <text evidence="16">Belongs to the G-protein coupled receptor 1 family. Opsin subfamily.</text>
</comment>
<dbReference type="GO" id="GO:0008020">
    <property type="term" value="F:G protein-coupled photoreceptor activity"/>
    <property type="evidence" value="ECO:0007669"/>
    <property type="project" value="UniProtKB-ARBA"/>
</dbReference>
<evidence type="ECO:0000256" key="9">
    <source>
        <dbReference type="ARBA" id="ARBA00023040"/>
    </source>
</evidence>
<dbReference type="InterPro" id="IPR001760">
    <property type="entry name" value="Opsin"/>
</dbReference>
<feature type="transmembrane region" description="Helical" evidence="16">
    <location>
        <begin position="171"/>
        <end position="192"/>
    </location>
</feature>
<dbReference type="FunCoup" id="A0A7R8USB7">
    <property type="interactions" value="15"/>
</dbReference>
<feature type="transmembrane region" description="Helical" evidence="16">
    <location>
        <begin position="92"/>
        <end position="113"/>
    </location>
</feature>
<comment type="function">
    <text evidence="1">Visual pigments are the light-absorbing molecules that mediate vision. They consist of an apoprotein, opsin, covalently linked to cis-retinal.</text>
</comment>
<keyword evidence="9 16" id="KW-0297">G-protein coupled receptor</keyword>
<evidence type="ECO:0000256" key="2">
    <source>
        <dbReference type="ARBA" id="ARBA00004141"/>
    </source>
</evidence>
<dbReference type="CDD" id="cd15079">
    <property type="entry name" value="7tmA_photoreceptors_insect"/>
    <property type="match status" value="1"/>
</dbReference>
<keyword evidence="14 16" id="KW-0807">Transducer</keyword>
<feature type="transmembrane region" description="Helical" evidence="16">
    <location>
        <begin position="217"/>
        <end position="241"/>
    </location>
</feature>
<dbReference type="InParanoid" id="A0A7R8USB7"/>
<evidence type="ECO:0000256" key="16">
    <source>
        <dbReference type="RuleBase" id="RU004951"/>
    </source>
</evidence>
<dbReference type="OMA" id="HTRYFVA"/>
<dbReference type="AlphaFoldDB" id="A0A7R8USB7"/>
<dbReference type="Gene3D" id="1.20.1070.10">
    <property type="entry name" value="Rhodopsin 7-helix transmembrane proteins"/>
    <property type="match status" value="1"/>
</dbReference>
<evidence type="ECO:0000259" key="17">
    <source>
        <dbReference type="PROSITE" id="PS50262"/>
    </source>
</evidence>
<keyword evidence="6 16" id="KW-0681">Retinal protein</keyword>
<evidence type="ECO:0000313" key="19">
    <source>
        <dbReference type="Proteomes" id="UP000594454"/>
    </source>
</evidence>
<evidence type="ECO:0000313" key="18">
    <source>
        <dbReference type="EMBL" id="CAD7086066.1"/>
    </source>
</evidence>
<evidence type="ECO:0000256" key="4">
    <source>
        <dbReference type="ARBA" id="ARBA00022606"/>
    </source>
</evidence>
<dbReference type="GO" id="GO:0007601">
    <property type="term" value="P:visual perception"/>
    <property type="evidence" value="ECO:0007669"/>
    <property type="project" value="UniProtKB-KW"/>
</dbReference>
<name>A0A7R8USB7_HERIL</name>
<feature type="transmembrane region" description="Helical" evidence="16">
    <location>
        <begin position="281"/>
        <end position="305"/>
    </location>
</feature>
<protein>
    <recommendedName>
        <fullName evidence="17">G-protein coupled receptors family 1 profile domain-containing protein</fullName>
    </recommendedName>
</protein>
<dbReference type="InterPro" id="IPR000276">
    <property type="entry name" value="GPCR_Rhodpsn"/>
</dbReference>
<evidence type="ECO:0000256" key="10">
    <source>
        <dbReference type="ARBA" id="ARBA00023136"/>
    </source>
</evidence>
<keyword evidence="8 16" id="KW-0157">Chromophore</keyword>
<feature type="transmembrane region" description="Helical" evidence="16">
    <location>
        <begin position="317"/>
        <end position="337"/>
    </location>
</feature>
<dbReference type="EMBL" id="LR899011">
    <property type="protein sequence ID" value="CAD7086066.1"/>
    <property type="molecule type" value="Genomic_DNA"/>
</dbReference>
<dbReference type="Pfam" id="PF00001">
    <property type="entry name" value="7tm_1"/>
    <property type="match status" value="1"/>
</dbReference>
<proteinExistence type="inferred from homology"/>
<keyword evidence="3 16" id="KW-0600">Photoreceptor protein</keyword>
<sequence length="373" mass="41781">MIIAENLTRSVVRPLAFTDLERDSLKALGWNLPQEAMHLVHPHWRGYPAPPFYSHLLLGLIYFALMVSSTIGNGIVLWIFTTSKSLRTPSNLFIVNLAIFDLLMMLEMPMFLANSSAGRLLGYDLGCTIYAALGSVSGIGASISNAVIAFDRYKVISNPMGGRLNFVQASLLVLMTWIWTMPFTIFPMLKIWGRYVPEGYLTTCSFDYLSDDHDTKVFVGMIFVWAYFIPMVLIVCNYARLFKHIQAHERMLSEQAKKMNVKSLQVNDTNSTSAEIRVAKAAFTIFFLFVCAWTPYAAVTMTGAYGDKNLLTPTATMIPALACKIVSCIDPWVYAISHPKYRMELEKRVPWLGITEKSVSGTESTGDTLEIKG</sequence>
<dbReference type="PROSITE" id="PS00237">
    <property type="entry name" value="G_PROTEIN_RECEP_F1_1"/>
    <property type="match status" value="1"/>
</dbReference>
<dbReference type="GO" id="GO:0007602">
    <property type="term" value="P:phototransduction"/>
    <property type="evidence" value="ECO:0007669"/>
    <property type="project" value="UniProtKB-KW"/>
</dbReference>
<evidence type="ECO:0000256" key="1">
    <source>
        <dbReference type="ARBA" id="ARBA00002881"/>
    </source>
</evidence>